<dbReference type="Gene3D" id="3.40.50.620">
    <property type="entry name" value="HUPs"/>
    <property type="match status" value="2"/>
</dbReference>
<dbReference type="PRINTS" id="PR01438">
    <property type="entry name" value="UNVRSLSTRESS"/>
</dbReference>
<evidence type="ECO:0000259" key="4">
    <source>
        <dbReference type="Pfam" id="PF00582"/>
    </source>
</evidence>
<sequence length="286" mass="30339">MIKEVVIPLDGSAEAEITVPYGIALAQKLGAQLDFISVDETGAADTGNLYRNYLRHLDERLKAKYPGQRAWQTSLQTGKAADEILRFIEEHVADLVILSAHGASGRGAALVGKVANKIMTGTNKPALLIKSPPPENKPLISKILVPLDGSGIGQAALDIVVQLAPAFGAEVVLAQVVEPVRYLPSVDGMGAYTLPIDDAEIEADATTFLNRRAEALRQKGITVSTVVKTGAAAELIMNYARDNQVDLIAMSTHGLSGLTRWVFGSVTEKIVVYGTTPVLVVHPPGG</sequence>
<feature type="domain" description="UspA" evidence="4">
    <location>
        <begin position="142"/>
        <end position="282"/>
    </location>
</feature>
<dbReference type="CDD" id="cd00293">
    <property type="entry name" value="USP-like"/>
    <property type="match status" value="2"/>
</dbReference>
<reference evidence="5 6" key="1">
    <citation type="journal article" date="2017" name="ISME J.">
        <title>Grape pomace compost harbors organohalide-respiring Dehalogenimonas species with novel reductive dehalogenase genes.</title>
        <authorList>
            <person name="Yang Y."/>
            <person name="Higgins S.A."/>
            <person name="Yan J."/>
            <person name="Simsir B."/>
            <person name="Chourey K."/>
            <person name="Iyer R."/>
            <person name="Hettich R.L."/>
            <person name="Baldwin B."/>
            <person name="Ogles D.M."/>
            <person name="Loffler F.E."/>
        </authorList>
    </citation>
    <scope>NUCLEOTIDE SEQUENCE [LARGE SCALE GENOMIC DNA]</scope>
    <source>
        <strain evidence="5 6">GP</strain>
    </source>
</reference>
<dbReference type="Pfam" id="PF00582">
    <property type="entry name" value="Usp"/>
    <property type="match status" value="2"/>
</dbReference>
<evidence type="ECO:0000313" key="5">
    <source>
        <dbReference type="EMBL" id="PPD58011.1"/>
    </source>
</evidence>
<dbReference type="InterPro" id="IPR014729">
    <property type="entry name" value="Rossmann-like_a/b/a_fold"/>
</dbReference>
<dbReference type="SUPFAM" id="SSF52402">
    <property type="entry name" value="Adenine nucleotide alpha hydrolases-like"/>
    <property type="match status" value="2"/>
</dbReference>
<comment type="caution">
    <text evidence="5">The sequence shown here is derived from an EMBL/GenBank/DDBJ whole genome shotgun (WGS) entry which is preliminary data.</text>
</comment>
<feature type="domain" description="UspA" evidence="4">
    <location>
        <begin position="1"/>
        <end position="130"/>
    </location>
</feature>
<evidence type="ECO:0000313" key="6">
    <source>
        <dbReference type="Proteomes" id="UP000235653"/>
    </source>
</evidence>
<keyword evidence="2" id="KW-0547">Nucleotide-binding</keyword>
<dbReference type="PANTHER" id="PTHR46268">
    <property type="entry name" value="STRESS RESPONSE PROTEIN NHAX"/>
    <property type="match status" value="1"/>
</dbReference>
<name>A0A2P5P6S9_9CHLR</name>
<dbReference type="AlphaFoldDB" id="A0A2P5P6S9"/>
<dbReference type="InterPro" id="IPR006015">
    <property type="entry name" value="Universal_stress_UspA"/>
</dbReference>
<keyword evidence="6" id="KW-1185">Reference proteome</keyword>
<dbReference type="EMBL" id="JQAN02000010">
    <property type="protein sequence ID" value="PPD58011.1"/>
    <property type="molecule type" value="Genomic_DNA"/>
</dbReference>
<dbReference type="PANTHER" id="PTHR46268:SF27">
    <property type="entry name" value="UNIVERSAL STRESS PROTEIN RV2623"/>
    <property type="match status" value="1"/>
</dbReference>
<accession>A0A2P5P6S9</accession>
<protein>
    <submittedName>
        <fullName evidence="5">Universal stress protein</fullName>
    </submittedName>
</protein>
<evidence type="ECO:0000256" key="2">
    <source>
        <dbReference type="ARBA" id="ARBA00022741"/>
    </source>
</evidence>
<dbReference type="GO" id="GO:0005524">
    <property type="term" value="F:ATP binding"/>
    <property type="evidence" value="ECO:0007669"/>
    <property type="project" value="UniProtKB-KW"/>
</dbReference>
<organism evidence="5 6">
    <name type="scientific">Dehalogenimonas etheniformans</name>
    <dbReference type="NCBI Taxonomy" id="1536648"/>
    <lineage>
        <taxon>Bacteria</taxon>
        <taxon>Bacillati</taxon>
        <taxon>Chloroflexota</taxon>
        <taxon>Dehalococcoidia</taxon>
        <taxon>Dehalococcoidales</taxon>
        <taxon>Dehalococcoidaceae</taxon>
        <taxon>Dehalogenimonas</taxon>
    </lineage>
</organism>
<dbReference type="OrthoDB" id="9808582at2"/>
<keyword evidence="3" id="KW-0067">ATP-binding</keyword>
<comment type="similarity">
    <text evidence="1">Belongs to the universal stress protein A family.</text>
</comment>
<gene>
    <name evidence="5" type="ORF">JP09_006895</name>
</gene>
<dbReference type="RefSeq" id="WP_102331021.1">
    <property type="nucleotide sequence ID" value="NZ_CP058566.2"/>
</dbReference>
<dbReference type="InterPro" id="IPR006016">
    <property type="entry name" value="UspA"/>
</dbReference>
<dbReference type="Proteomes" id="UP000235653">
    <property type="component" value="Unassembled WGS sequence"/>
</dbReference>
<proteinExistence type="inferred from homology"/>
<evidence type="ECO:0000256" key="3">
    <source>
        <dbReference type="ARBA" id="ARBA00022840"/>
    </source>
</evidence>
<evidence type="ECO:0000256" key="1">
    <source>
        <dbReference type="ARBA" id="ARBA00008791"/>
    </source>
</evidence>